<comment type="caution">
    <text evidence="1">The sequence shown here is derived from an EMBL/GenBank/DDBJ whole genome shotgun (WGS) entry which is preliminary data.</text>
</comment>
<dbReference type="Proteomes" id="UP001370490">
    <property type="component" value="Unassembled WGS sequence"/>
</dbReference>
<name>A0AAN8VBE8_9MAGN</name>
<evidence type="ECO:0000313" key="2">
    <source>
        <dbReference type="Proteomes" id="UP001370490"/>
    </source>
</evidence>
<proteinExistence type="predicted"/>
<reference evidence="1 2" key="1">
    <citation type="submission" date="2023-12" db="EMBL/GenBank/DDBJ databases">
        <title>A high-quality genome assembly for Dillenia turbinata (Dilleniales).</title>
        <authorList>
            <person name="Chanderbali A."/>
        </authorList>
    </citation>
    <scope>NUCLEOTIDE SEQUENCE [LARGE SCALE GENOMIC DNA]</scope>
    <source>
        <strain evidence="1">LSX21</strain>
        <tissue evidence="1">Leaf</tissue>
    </source>
</reference>
<dbReference type="AlphaFoldDB" id="A0AAN8VBE8"/>
<dbReference type="GO" id="GO:0003682">
    <property type="term" value="F:chromatin binding"/>
    <property type="evidence" value="ECO:0007669"/>
    <property type="project" value="InterPro"/>
</dbReference>
<accession>A0AAN8VBE8</accession>
<keyword evidence="2" id="KW-1185">Reference proteome</keyword>
<dbReference type="GO" id="GO:0007389">
    <property type="term" value="P:pattern specification process"/>
    <property type="evidence" value="ECO:0007669"/>
    <property type="project" value="TreeGrafter"/>
</dbReference>
<sequence length="343" mass="37329">MFPKGKKGISHAQPEPRQKLDPSAKIKLQLFPLDDYTGKGLEMDIIHTGNLLLAAEEPVLFPFDMETENVARCRRWTLADCDITTGDVYVTIGASLIFRLRLWQPSQLSLFWTDSLTNISIGGLLSEDAAGKVKAFGSNKALVMSDSLTNISIVGLLSETSCKASSSLWIQGQLERFFEASLQAKFKPLNPKSVGNSSGSKEDQALSTNRSFTGLLFEESQQGKLKTLDLKSVGNSLGLQESQVICDSPTNIGGLLSEASMQGKFKPLDPKSVGSCSGLQLTVTMSWQKDHACQVLNTDLSLGSRFHNDESSLGLAGFKWTTDSLGPFDLGISSWHLLSGRQF</sequence>
<protein>
    <submittedName>
        <fullName evidence="1">Uncharacterized protein</fullName>
    </submittedName>
</protein>
<organism evidence="1 2">
    <name type="scientific">Dillenia turbinata</name>
    <dbReference type="NCBI Taxonomy" id="194707"/>
    <lineage>
        <taxon>Eukaryota</taxon>
        <taxon>Viridiplantae</taxon>
        <taxon>Streptophyta</taxon>
        <taxon>Embryophyta</taxon>
        <taxon>Tracheophyta</taxon>
        <taxon>Spermatophyta</taxon>
        <taxon>Magnoliopsida</taxon>
        <taxon>eudicotyledons</taxon>
        <taxon>Gunneridae</taxon>
        <taxon>Pentapetalae</taxon>
        <taxon>Dilleniales</taxon>
        <taxon>Dilleniaceae</taxon>
        <taxon>Dillenia</taxon>
    </lineage>
</organism>
<evidence type="ECO:0000313" key="1">
    <source>
        <dbReference type="EMBL" id="KAK6924177.1"/>
    </source>
</evidence>
<dbReference type="InterPro" id="IPR055315">
    <property type="entry name" value="Cramped-like"/>
</dbReference>
<dbReference type="EMBL" id="JBAMMX010000017">
    <property type="protein sequence ID" value="KAK6924177.1"/>
    <property type="molecule type" value="Genomic_DNA"/>
</dbReference>
<dbReference type="PANTHER" id="PTHR21677:SF4">
    <property type="entry name" value="TSL-KINASE INTERACTING-LIKE PROTEIN"/>
    <property type="match status" value="1"/>
</dbReference>
<gene>
    <name evidence="1" type="ORF">RJ641_010377</name>
</gene>
<dbReference type="PANTHER" id="PTHR21677">
    <property type="entry name" value="CRAMPED PROTEIN"/>
    <property type="match status" value="1"/>
</dbReference>
<dbReference type="GO" id="GO:0005634">
    <property type="term" value="C:nucleus"/>
    <property type="evidence" value="ECO:0007669"/>
    <property type="project" value="TreeGrafter"/>
</dbReference>